<sequence length="101" mass="11181">MGFIEKLLTGGGVVVTAVMAIAAYREAQETKRRQSSPLSFDDGLPRSDFVEMARDVAKRTQRVDRVEVTGMTVTLYVRSNSGLSEWTAEVDFNDYGRLTGT</sequence>
<evidence type="ECO:0000313" key="2">
    <source>
        <dbReference type="Proteomes" id="UP000291101"/>
    </source>
</evidence>
<dbReference type="EMBL" id="SDWV01000021">
    <property type="protein sequence ID" value="RYC05751.1"/>
    <property type="molecule type" value="Genomic_DNA"/>
</dbReference>
<comment type="caution">
    <text evidence="1">The sequence shown here is derived from an EMBL/GenBank/DDBJ whole genome shotgun (WGS) entry which is preliminary data.</text>
</comment>
<reference evidence="1 2" key="1">
    <citation type="submission" date="2019-01" db="EMBL/GenBank/DDBJ databases">
        <title>Novel species of Nocardioides.</title>
        <authorList>
            <person name="Liu Q."/>
            <person name="X Y.-H."/>
        </authorList>
    </citation>
    <scope>NUCLEOTIDE SEQUENCE [LARGE SCALE GENOMIC DNA]</scope>
    <source>
        <strain evidence="1 2">HLT2-9</strain>
    </source>
</reference>
<accession>A0A4Q2SL93</accession>
<evidence type="ECO:0000313" key="1">
    <source>
        <dbReference type="EMBL" id="RYC05751.1"/>
    </source>
</evidence>
<keyword evidence="2" id="KW-1185">Reference proteome</keyword>
<proteinExistence type="predicted"/>
<organism evidence="1 2">
    <name type="scientific">Nocardioides zhouii</name>
    <dbReference type="NCBI Taxonomy" id="1168729"/>
    <lineage>
        <taxon>Bacteria</taxon>
        <taxon>Bacillati</taxon>
        <taxon>Actinomycetota</taxon>
        <taxon>Actinomycetes</taxon>
        <taxon>Propionibacteriales</taxon>
        <taxon>Nocardioidaceae</taxon>
        <taxon>Nocardioides</taxon>
    </lineage>
</organism>
<dbReference type="OrthoDB" id="3035272at2"/>
<name>A0A4Q2SL93_9ACTN</name>
<dbReference type="Proteomes" id="UP000291101">
    <property type="component" value="Unassembled WGS sequence"/>
</dbReference>
<gene>
    <name evidence="1" type="ORF">EUA94_17785</name>
</gene>
<protein>
    <submittedName>
        <fullName evidence="1">Uncharacterized protein</fullName>
    </submittedName>
</protein>
<dbReference type="AlphaFoldDB" id="A0A4Q2SL93"/>
<dbReference type="RefSeq" id="WP_129428242.1">
    <property type="nucleotide sequence ID" value="NZ_SDWV01000021.1"/>
</dbReference>